<accession>W4RIH9</accession>
<reference evidence="3 4" key="1">
    <citation type="submission" date="2013-12" db="EMBL/GenBank/DDBJ databases">
        <title>NBRP : Genome information of microbial organism related human and environment.</title>
        <authorList>
            <person name="Hattori M."/>
            <person name="Oshima K."/>
            <person name="Inaba H."/>
            <person name="Suda W."/>
            <person name="Sakamoto M."/>
            <person name="Iino T."/>
            <person name="Kitahara M."/>
            <person name="Oshida Y."/>
            <person name="Iida T."/>
            <person name="Kudo T."/>
            <person name="Itoh T."/>
            <person name="Ahmed I."/>
            <person name="Ohkuma M."/>
        </authorList>
    </citation>
    <scope>NUCLEOTIDE SEQUENCE [LARGE SCALE GENOMIC DNA]</scope>
    <source>
        <strain evidence="3 4">JCM 21738</strain>
    </source>
</reference>
<dbReference type="eggNOG" id="COG4632">
    <property type="taxonomic scope" value="Bacteria"/>
</dbReference>
<dbReference type="RefSeq" id="WP_243462866.1">
    <property type="nucleotide sequence ID" value="NZ_BAUW01000005.1"/>
</dbReference>
<evidence type="ECO:0000259" key="2">
    <source>
        <dbReference type="Pfam" id="PF09992"/>
    </source>
</evidence>
<dbReference type="PANTHER" id="PTHR40446:SF2">
    <property type="entry name" value="N-ACETYLGLUCOSAMINE-1-PHOSPHODIESTER ALPHA-N-ACETYLGLUCOSAMINIDASE"/>
    <property type="match status" value="1"/>
</dbReference>
<organism evidence="3 4">
    <name type="scientific">Mesobacillus boroniphilus JCM 21738</name>
    <dbReference type="NCBI Taxonomy" id="1294265"/>
    <lineage>
        <taxon>Bacteria</taxon>
        <taxon>Bacillati</taxon>
        <taxon>Bacillota</taxon>
        <taxon>Bacilli</taxon>
        <taxon>Bacillales</taxon>
        <taxon>Bacillaceae</taxon>
        <taxon>Mesobacillus</taxon>
    </lineage>
</organism>
<protein>
    <submittedName>
        <fullName evidence="3">N-acetylmuramoyl-L-alanine amidase</fullName>
    </submittedName>
</protein>
<dbReference type="InterPro" id="IPR018711">
    <property type="entry name" value="NAGPA"/>
</dbReference>
<evidence type="ECO:0000313" key="4">
    <source>
        <dbReference type="Proteomes" id="UP000018949"/>
    </source>
</evidence>
<dbReference type="EMBL" id="BAUW01000005">
    <property type="protein sequence ID" value="GAE44101.1"/>
    <property type="molecule type" value="Genomic_DNA"/>
</dbReference>
<proteinExistence type="predicted"/>
<sequence length="787" mass="84362">MKKIFTALLLLILMFSGLNFKVDAASSPVVYWEGMRLVKGQIGKVEILKPINLWKKDSNNRITFSRVLKPGEQYRVYQYSSAHGGQYGVGGPYFVTKMDGYILYKTPSKHKLQLVNPEAYRTKLTVGTVTDEKSKIIAPGVVQSQLNVSSSRGKQEIFKLDVDQNASQITFETSLSKDQMIGFETVTSQANRQQEDGHYVIAGVNGDYFDQNGAPTDLTVHNGEVVTTNSTPKSDRTIFGVSQDGRAMIGIPDILIGVSVNGGQPYLVNSINKRRYAGHLVLYTPYFATNTMTNELGTEVVLTNIQGQLNGNNSVTATVKSVIAGKGSEPLRDGEYVLSGHGAGSDFLKGLNQGDQIKLNLSYDAGAWNNVKQAIGGRYQLVKNGVAAQLNIPGAHPRTAIGIKSSGAVFAVVVDGRSADSAGVTLTEMASIMKDLGAVEAMTFDGGGSSTMVARQPGDSDVTVVNNPSDGRERSVANSLLLVGLWKAGPLHALKIDASEMTLFAGANYKDFKFPVKGLDKMNNPITIKEPVVWSSNAGTFNSDGSFTASLVEGSGNIKASVGSLSGTLPVKVTKDLDAIKIEQSTLVVAKNESIALPVTGYLSGKRILEDPSVFKYSITGIGGTVEKGVFTAGNQDGVADVKISLGNLSSSIKIIVGKPSNLVIEDFEQGAAEWRATGVKYASISVSAEKNYVKEGAYSLKVAYDFIGTQGTSGVYASKGTSMDIPGNPLKIGMWVYGDAKGHWLRAQLKDSEGKQTQLDFTQNLDWIGWKYVEATIPSASKRHTN</sequence>
<comment type="caution">
    <text evidence="3">The sequence shown here is derived from an EMBL/GenBank/DDBJ whole genome shotgun (WGS) entry which is preliminary data.</text>
</comment>
<dbReference type="Gene3D" id="2.60.120.430">
    <property type="entry name" value="Galactose-binding lectin"/>
    <property type="match status" value="1"/>
</dbReference>
<keyword evidence="1" id="KW-0732">Signal</keyword>
<feature type="domain" description="Phosphodiester glycosidase" evidence="2">
    <location>
        <begin position="322"/>
        <end position="482"/>
    </location>
</feature>
<keyword evidence="4" id="KW-1185">Reference proteome</keyword>
<evidence type="ECO:0000313" key="3">
    <source>
        <dbReference type="EMBL" id="GAE44101.1"/>
    </source>
</evidence>
<evidence type="ECO:0000256" key="1">
    <source>
        <dbReference type="SAM" id="SignalP"/>
    </source>
</evidence>
<gene>
    <name evidence="3" type="ORF">JCM21738_783</name>
</gene>
<feature type="signal peptide" evidence="1">
    <location>
        <begin position="1"/>
        <end position="24"/>
    </location>
</feature>
<dbReference type="Pfam" id="PF09992">
    <property type="entry name" value="NAGPA"/>
    <property type="match status" value="1"/>
</dbReference>
<dbReference type="AlphaFoldDB" id="W4RIH9"/>
<feature type="chain" id="PRO_5004847550" evidence="1">
    <location>
        <begin position="25"/>
        <end position="787"/>
    </location>
</feature>
<dbReference type="PANTHER" id="PTHR40446">
    <property type="entry name" value="N-ACETYLGLUCOSAMINE-1-PHOSPHODIESTER ALPHA-N-ACETYLGLUCOSAMINIDASE"/>
    <property type="match status" value="1"/>
</dbReference>
<name>W4RIH9_9BACI</name>
<dbReference type="Proteomes" id="UP000018949">
    <property type="component" value="Unassembled WGS sequence"/>
</dbReference>